<evidence type="ECO:0000313" key="9">
    <source>
        <dbReference type="EMBL" id="CAG5102145.1"/>
    </source>
</evidence>
<keyword evidence="2" id="KW-0805">Transcription regulation</keyword>
<proteinExistence type="predicted"/>
<reference evidence="9 10" key="1">
    <citation type="submission" date="2021-04" db="EMBL/GenBank/DDBJ databases">
        <authorList>
            <person name="Bliznina A."/>
        </authorList>
    </citation>
    <scope>NUCLEOTIDE SEQUENCE [LARGE SCALE GENOMIC DNA]</scope>
</reference>
<evidence type="ECO:0000256" key="7">
    <source>
        <dbReference type="SAM" id="MobiDB-lite"/>
    </source>
</evidence>
<dbReference type="PRINTS" id="PR00937">
    <property type="entry name" value="TBOX"/>
</dbReference>
<dbReference type="InterPro" id="IPR036960">
    <property type="entry name" value="T-box_sf"/>
</dbReference>
<dbReference type="Gene3D" id="2.60.40.820">
    <property type="entry name" value="Transcription factor, T-box"/>
    <property type="match status" value="1"/>
</dbReference>
<comment type="subcellular location">
    <subcellularLocation>
        <location evidence="1 6">Nucleus</location>
    </subcellularLocation>
</comment>
<feature type="region of interest" description="Disordered" evidence="7">
    <location>
        <begin position="260"/>
        <end position="280"/>
    </location>
</feature>
<dbReference type="Proteomes" id="UP001158576">
    <property type="component" value="Chromosome 1"/>
</dbReference>
<evidence type="ECO:0000256" key="2">
    <source>
        <dbReference type="ARBA" id="ARBA00023015"/>
    </source>
</evidence>
<dbReference type="PROSITE" id="PS50252">
    <property type="entry name" value="TBOX_3"/>
    <property type="match status" value="1"/>
</dbReference>
<gene>
    <name evidence="9" type="ORF">OKIOD_LOCUS8928</name>
</gene>
<keyword evidence="3 6" id="KW-0238">DNA-binding</keyword>
<evidence type="ECO:0000256" key="3">
    <source>
        <dbReference type="ARBA" id="ARBA00023125"/>
    </source>
</evidence>
<dbReference type="Pfam" id="PF00907">
    <property type="entry name" value="T-box"/>
    <property type="match status" value="1"/>
</dbReference>
<feature type="region of interest" description="Disordered" evidence="7">
    <location>
        <begin position="208"/>
        <end position="239"/>
    </location>
</feature>
<dbReference type="InterPro" id="IPR008967">
    <property type="entry name" value="p53-like_TF_DNA-bd_sf"/>
</dbReference>
<evidence type="ECO:0000256" key="1">
    <source>
        <dbReference type="ARBA" id="ARBA00004123"/>
    </source>
</evidence>
<evidence type="ECO:0000256" key="4">
    <source>
        <dbReference type="ARBA" id="ARBA00023163"/>
    </source>
</evidence>
<dbReference type="EMBL" id="OU015566">
    <property type="protein sequence ID" value="CAG5102145.1"/>
    <property type="molecule type" value="Genomic_DNA"/>
</dbReference>
<keyword evidence="10" id="KW-1185">Reference proteome</keyword>
<evidence type="ECO:0000256" key="6">
    <source>
        <dbReference type="PROSITE-ProRule" id="PRU00201"/>
    </source>
</evidence>
<keyword evidence="4" id="KW-0804">Transcription</keyword>
<comment type="caution">
    <text evidence="6">Lacks conserved residue(s) required for the propagation of feature annotation.</text>
</comment>
<evidence type="ECO:0000256" key="5">
    <source>
        <dbReference type="ARBA" id="ARBA00023242"/>
    </source>
</evidence>
<accession>A0ABN7SN84</accession>
<evidence type="ECO:0000313" key="10">
    <source>
        <dbReference type="Proteomes" id="UP001158576"/>
    </source>
</evidence>
<keyword evidence="5 6" id="KW-0539">Nucleus</keyword>
<feature type="domain" description="T-box" evidence="8">
    <location>
        <begin position="32"/>
        <end position="210"/>
    </location>
</feature>
<organism evidence="9 10">
    <name type="scientific">Oikopleura dioica</name>
    <name type="common">Tunicate</name>
    <dbReference type="NCBI Taxonomy" id="34765"/>
    <lineage>
        <taxon>Eukaryota</taxon>
        <taxon>Metazoa</taxon>
        <taxon>Chordata</taxon>
        <taxon>Tunicata</taxon>
        <taxon>Appendicularia</taxon>
        <taxon>Copelata</taxon>
        <taxon>Oikopleuridae</taxon>
        <taxon>Oikopleura</taxon>
    </lineage>
</organism>
<sequence length="351" mass="39923">MENFLTYDFSSDALGQIEIGQRQNDPKLNVKLAERDLWDAFDNVGTEMIITKTGRRMFPGIKVNISGMEPHEKYVVILDFANVDEKRYKFSDGEWKLGGRCEPNHPKRFFIHPDSPNTGDHWQQKTISFRGAKLTNNLINDPNMIVLNSMHKYRPRVHVIKCSSLSAISSSPFSTFDFPKTSFIAVTAYQNTAVTKLKIAHNPFAKGFRERAPAKKRSANQNASAPKRPRSLSPSSTNQIPIIAHENSWSSDSYTIPVEYPQQPYSVSPTPDSLPDSTNQANPPQIFAETAIYPLDHLGYQNQFEPISQFQPFYTPPNMNQYQNFYPETHGFTAEPILNQNLDQNLVSFLE</sequence>
<dbReference type="InterPro" id="IPR018186">
    <property type="entry name" value="TF_T-box_CS"/>
</dbReference>
<evidence type="ECO:0000259" key="8">
    <source>
        <dbReference type="PROSITE" id="PS50252"/>
    </source>
</evidence>
<dbReference type="SMART" id="SM00425">
    <property type="entry name" value="TBOX"/>
    <property type="match status" value="1"/>
</dbReference>
<dbReference type="PANTHER" id="PTHR11267:SF181">
    <property type="entry name" value="OPTOMOTOR-BLIND PROTEIN"/>
    <property type="match status" value="1"/>
</dbReference>
<protein>
    <submittedName>
        <fullName evidence="9">Oidioi.mRNA.OKI2018_I69.chr1.g163.t1.cds</fullName>
    </submittedName>
</protein>
<dbReference type="SUPFAM" id="SSF49417">
    <property type="entry name" value="p53-like transcription factors"/>
    <property type="match status" value="1"/>
</dbReference>
<name>A0ABN7SN84_OIKDI</name>
<dbReference type="PANTHER" id="PTHR11267">
    <property type="entry name" value="T-BOX PROTEIN-RELATED"/>
    <property type="match status" value="1"/>
</dbReference>
<dbReference type="InterPro" id="IPR001699">
    <property type="entry name" value="TF_T-box"/>
</dbReference>
<dbReference type="PROSITE" id="PS01283">
    <property type="entry name" value="TBOX_1"/>
    <property type="match status" value="1"/>
</dbReference>
<dbReference type="InterPro" id="IPR046360">
    <property type="entry name" value="T-box_DNA-bd"/>
</dbReference>
<feature type="compositionally biased region" description="Polar residues" evidence="7">
    <location>
        <begin position="263"/>
        <end position="280"/>
    </location>
</feature>